<evidence type="ECO:0000313" key="2">
    <source>
        <dbReference type="EMBL" id="GAP87996.1"/>
    </source>
</evidence>
<name>A0A1W2TIJ9_ROSNE</name>
<organism evidence="2">
    <name type="scientific">Rosellinia necatrix</name>
    <name type="common">White root-rot fungus</name>
    <dbReference type="NCBI Taxonomy" id="77044"/>
    <lineage>
        <taxon>Eukaryota</taxon>
        <taxon>Fungi</taxon>
        <taxon>Dikarya</taxon>
        <taxon>Ascomycota</taxon>
        <taxon>Pezizomycotina</taxon>
        <taxon>Sordariomycetes</taxon>
        <taxon>Xylariomycetidae</taxon>
        <taxon>Xylariales</taxon>
        <taxon>Xylariaceae</taxon>
        <taxon>Rosellinia</taxon>
    </lineage>
</organism>
<dbReference type="AlphaFoldDB" id="A0A1W2TIJ9"/>
<evidence type="ECO:0008006" key="4">
    <source>
        <dbReference type="Google" id="ProtNLM"/>
    </source>
</evidence>
<evidence type="ECO:0000313" key="3">
    <source>
        <dbReference type="Proteomes" id="UP000054516"/>
    </source>
</evidence>
<dbReference type="STRING" id="77044.A0A1W2TIJ9"/>
<proteinExistence type="predicted"/>
<dbReference type="OMA" id="TIKWIRR"/>
<accession>A0A1W2TIJ9</accession>
<feature type="region of interest" description="Disordered" evidence="1">
    <location>
        <begin position="1"/>
        <end position="30"/>
    </location>
</feature>
<reference evidence="2" key="1">
    <citation type="submission" date="2016-03" db="EMBL/GenBank/DDBJ databases">
        <title>Draft genome sequence of Rosellinia necatrix.</title>
        <authorList>
            <person name="Kanematsu S."/>
        </authorList>
    </citation>
    <scope>NUCLEOTIDE SEQUENCE [LARGE SCALE GENOMIC DNA]</scope>
    <source>
        <strain evidence="2">W97</strain>
    </source>
</reference>
<evidence type="ECO:0000256" key="1">
    <source>
        <dbReference type="SAM" id="MobiDB-lite"/>
    </source>
</evidence>
<dbReference type="EMBL" id="DF977477">
    <property type="protein sequence ID" value="GAP87996.1"/>
    <property type="molecule type" value="Genomic_DNA"/>
</dbReference>
<keyword evidence="3" id="KW-1185">Reference proteome</keyword>
<dbReference type="Pfam" id="PF13095">
    <property type="entry name" value="FTA2"/>
    <property type="match status" value="1"/>
</dbReference>
<dbReference type="OrthoDB" id="3432781at2759"/>
<gene>
    <name evidence="2" type="ORF">SAMD00023353_3200350</name>
</gene>
<feature type="compositionally biased region" description="Basic and acidic residues" evidence="1">
    <location>
        <begin position="279"/>
        <end position="289"/>
    </location>
</feature>
<protein>
    <recommendedName>
        <fullName evidence="4">Protein kinase domain-containing protein</fullName>
    </recommendedName>
</protein>
<feature type="region of interest" description="Disordered" evidence="1">
    <location>
        <begin position="279"/>
        <end position="298"/>
    </location>
</feature>
<dbReference type="Proteomes" id="UP000054516">
    <property type="component" value="Unassembled WGS sequence"/>
</dbReference>
<dbReference type="InterPro" id="IPR025213">
    <property type="entry name" value="Sim4_Fta2"/>
</dbReference>
<sequence length="298" mass="34441">MPKTQSLPSGADNLPLPPGGGPQLNPFDKGSGATIKWIRRLDTDDREGNEGFVFQVVIESKEYALKVFKFSHPRLNRFYRDLNLKKPLPLREAMWYTDPFYAECRAYGRIQEGFDSRLVTEQIAIKCYGYLLLDDNNVRWLEKEGIDLDHQLLDHELRKALGGDTRVRAIVKQFEKNPARIHAGNIRRAWRSVYLLNNSLKIHNMDIKADNFIGHKLVDFGSSWTEPHKLLDYLGGVKETIAESYRLKDAVNFEEMIEGEEIPTRLQVRAISEHQLRSKGKPEWAGRELPKRRRIASK</sequence>